<dbReference type="InParanoid" id="A0A3N4LCT3"/>
<evidence type="ECO:0000313" key="2">
    <source>
        <dbReference type="EMBL" id="RPB20684.1"/>
    </source>
</evidence>
<dbReference type="EMBL" id="ML121568">
    <property type="protein sequence ID" value="RPB20684.1"/>
    <property type="molecule type" value="Genomic_DNA"/>
</dbReference>
<feature type="region of interest" description="Disordered" evidence="1">
    <location>
        <begin position="171"/>
        <end position="198"/>
    </location>
</feature>
<sequence>MWVILHGEQHYQPYVPNRKSVFWKELDPSQFSKRTPSVLLKLKSKDTSLPNGRWLYWPTFVFTPSSSFSSYSYRLLRMAHSSSVQPKDTGKSSQSAMIYVIDTPPPDYDSIETKDGEKRAPTLGAPVDQIIYHGPDVDNLLGSSRSAIDRVLEGVDVHFISSSRSFLNMTGDVPGEFSSSGSEDGGEEGKEKDYKEQEKGIKAKREKLKGVIKGETEDVVDANEVEAVEGNLDGFSEVPSTSVSYMNAEGENFTSLDPEHFSISVSTPLKTSGTFTSPDERLLFRESNLTQAMLELHREAAIVTSAEAPVNTGVADEEGPTEEKQPNIHPWPLYQVDSIAGFMPPEARATTAMTYTDMHSAEICKPKIDVIKLLWRLLLPPEAKDPSTVPVSPIDLDFRGLLRGHDPPSERFYRHTKRRRAISTRTVSSTGVETHHLWRDDLSFLSIDNVLEDPISPLENHSVPPNAGLSPLKVYSPLDGQVDGPRDRGLELLFYPDTASPEPPAEGLYCNECQNGKGKCFCYYELRVEKCSICTKGREFCECWPTERLRDSYIRRPLDPTGAREGRRARSGTYVGEVGLAGLGLRIGGVALRGGVDDSWRPKAKGKERGRQRQRESERLMTPLVAPSVETFASSPKVFGSPPKVSSPLKFEFGDEDDALDGDLADVKPSPPTAASGGVFLRERSVHKVEERDSRDTLASDSRRVSPPIEHMQEAWMCVCGRCGGMVVCSLAL</sequence>
<reference evidence="2 3" key="1">
    <citation type="journal article" date="2018" name="Nat. Ecol. Evol.">
        <title>Pezizomycetes genomes reveal the molecular basis of ectomycorrhizal truffle lifestyle.</title>
        <authorList>
            <person name="Murat C."/>
            <person name="Payen T."/>
            <person name="Noel B."/>
            <person name="Kuo A."/>
            <person name="Morin E."/>
            <person name="Chen J."/>
            <person name="Kohler A."/>
            <person name="Krizsan K."/>
            <person name="Balestrini R."/>
            <person name="Da Silva C."/>
            <person name="Montanini B."/>
            <person name="Hainaut M."/>
            <person name="Levati E."/>
            <person name="Barry K.W."/>
            <person name="Belfiori B."/>
            <person name="Cichocki N."/>
            <person name="Clum A."/>
            <person name="Dockter R.B."/>
            <person name="Fauchery L."/>
            <person name="Guy J."/>
            <person name="Iotti M."/>
            <person name="Le Tacon F."/>
            <person name="Lindquist E.A."/>
            <person name="Lipzen A."/>
            <person name="Malagnac F."/>
            <person name="Mello A."/>
            <person name="Molinier V."/>
            <person name="Miyauchi S."/>
            <person name="Poulain J."/>
            <person name="Riccioni C."/>
            <person name="Rubini A."/>
            <person name="Sitrit Y."/>
            <person name="Splivallo R."/>
            <person name="Traeger S."/>
            <person name="Wang M."/>
            <person name="Zifcakova L."/>
            <person name="Wipf D."/>
            <person name="Zambonelli A."/>
            <person name="Paolocci F."/>
            <person name="Nowrousian M."/>
            <person name="Ottonello S."/>
            <person name="Baldrian P."/>
            <person name="Spatafora J.W."/>
            <person name="Henrissat B."/>
            <person name="Nagy L.G."/>
            <person name="Aury J.M."/>
            <person name="Wincker P."/>
            <person name="Grigoriev I.V."/>
            <person name="Bonfante P."/>
            <person name="Martin F.M."/>
        </authorList>
    </citation>
    <scope>NUCLEOTIDE SEQUENCE [LARGE SCALE GENOMIC DNA]</scope>
    <source>
        <strain evidence="2 3">ATCC MYA-4762</strain>
    </source>
</reference>
<name>A0A3N4LCT3_9PEZI</name>
<proteinExistence type="predicted"/>
<feature type="region of interest" description="Disordered" evidence="1">
    <location>
        <begin position="598"/>
        <end position="619"/>
    </location>
</feature>
<dbReference type="Proteomes" id="UP000267821">
    <property type="component" value="Unassembled WGS sequence"/>
</dbReference>
<evidence type="ECO:0000313" key="3">
    <source>
        <dbReference type="Proteomes" id="UP000267821"/>
    </source>
</evidence>
<gene>
    <name evidence="2" type="ORF">L211DRAFT_870429</name>
</gene>
<keyword evidence="3" id="KW-1185">Reference proteome</keyword>
<evidence type="ECO:0000256" key="1">
    <source>
        <dbReference type="SAM" id="MobiDB-lite"/>
    </source>
</evidence>
<accession>A0A3N4LCT3</accession>
<organism evidence="2 3">
    <name type="scientific">Terfezia boudieri ATCC MYA-4762</name>
    <dbReference type="NCBI Taxonomy" id="1051890"/>
    <lineage>
        <taxon>Eukaryota</taxon>
        <taxon>Fungi</taxon>
        <taxon>Dikarya</taxon>
        <taxon>Ascomycota</taxon>
        <taxon>Pezizomycotina</taxon>
        <taxon>Pezizomycetes</taxon>
        <taxon>Pezizales</taxon>
        <taxon>Pezizaceae</taxon>
        <taxon>Terfezia</taxon>
    </lineage>
</organism>
<dbReference type="AlphaFoldDB" id="A0A3N4LCT3"/>
<protein>
    <submittedName>
        <fullName evidence="2">Uncharacterized protein</fullName>
    </submittedName>
</protein>
<dbReference type="OrthoDB" id="5389558at2759"/>
<feature type="compositionally biased region" description="Basic and acidic residues" evidence="1">
    <location>
        <begin position="187"/>
        <end position="198"/>
    </location>
</feature>